<dbReference type="GO" id="GO:0030027">
    <property type="term" value="C:lamellipodium"/>
    <property type="evidence" value="ECO:0007669"/>
    <property type="project" value="UniProtKB-SubCell"/>
</dbReference>
<keyword evidence="12" id="KW-1185">Reference proteome</keyword>
<accession>A0A8S1GU35</accession>
<reference evidence="11" key="1">
    <citation type="submission" date="2020-10" db="EMBL/GenBank/DDBJ databases">
        <authorList>
            <person name="Kikuchi T."/>
        </authorList>
    </citation>
    <scope>NUCLEOTIDE SEQUENCE</scope>
    <source>
        <strain evidence="11">NKZ352</strain>
    </source>
</reference>
<keyword evidence="5" id="KW-0729">SH3-binding</keyword>
<dbReference type="SUPFAM" id="SSF50729">
    <property type="entry name" value="PH domain-like"/>
    <property type="match status" value="1"/>
</dbReference>
<dbReference type="GO" id="GO:0017124">
    <property type="term" value="F:SH3 domain binding"/>
    <property type="evidence" value="ECO:0007669"/>
    <property type="project" value="UniProtKB-KW"/>
</dbReference>
<dbReference type="PROSITE" id="PS50229">
    <property type="entry name" value="WH1"/>
    <property type="match status" value="1"/>
</dbReference>
<dbReference type="InterPro" id="IPR000697">
    <property type="entry name" value="WH1/EVH1_dom"/>
</dbReference>
<dbReference type="SUPFAM" id="SSF118370">
    <property type="entry name" value="Vasodilator-stimulated phosphoprotein, VASP, tetramerisation domain"/>
    <property type="match status" value="1"/>
</dbReference>
<comment type="similarity">
    <text evidence="3">Belongs to the Ena/VASP family.</text>
</comment>
<evidence type="ECO:0000256" key="7">
    <source>
        <dbReference type="ARBA" id="ARBA00023212"/>
    </source>
</evidence>
<feature type="domain" description="WH1" evidence="10">
    <location>
        <begin position="1"/>
        <end position="113"/>
    </location>
</feature>
<dbReference type="SMART" id="SM00461">
    <property type="entry name" value="WH1"/>
    <property type="match status" value="1"/>
</dbReference>
<dbReference type="OrthoDB" id="31170at2759"/>
<feature type="compositionally biased region" description="Low complexity" evidence="9">
    <location>
        <begin position="180"/>
        <end position="201"/>
    </location>
</feature>
<evidence type="ECO:0000259" key="10">
    <source>
        <dbReference type="PROSITE" id="PS50229"/>
    </source>
</evidence>
<dbReference type="PANTHER" id="PTHR11202:SF22">
    <property type="entry name" value="PROTEIN ENABLED"/>
    <property type="match status" value="1"/>
</dbReference>
<keyword evidence="4" id="KW-0963">Cytoplasm</keyword>
<keyword evidence="8" id="KW-0966">Cell projection</keyword>
<keyword evidence="6" id="KW-0009">Actin-binding</keyword>
<dbReference type="Pfam" id="PF00568">
    <property type="entry name" value="WH1"/>
    <property type="match status" value="1"/>
</dbReference>
<comment type="subcellular location">
    <subcellularLocation>
        <location evidence="2">Cell projection</location>
        <location evidence="2">Lamellipodium</location>
    </subcellularLocation>
    <subcellularLocation>
        <location evidence="1">Cytoplasm</location>
        <location evidence="1">Cytoskeleton</location>
    </subcellularLocation>
</comment>
<evidence type="ECO:0000256" key="8">
    <source>
        <dbReference type="ARBA" id="ARBA00023273"/>
    </source>
</evidence>
<feature type="compositionally biased region" description="Pro residues" evidence="9">
    <location>
        <begin position="230"/>
        <end position="265"/>
    </location>
</feature>
<gene>
    <name evidence="11" type="ORF">CAUJ_LOCUS2688</name>
</gene>
<dbReference type="Pfam" id="PF08776">
    <property type="entry name" value="VASP_tetra"/>
    <property type="match status" value="1"/>
</dbReference>
<evidence type="ECO:0000313" key="11">
    <source>
        <dbReference type="EMBL" id="CAD6186769.1"/>
    </source>
</evidence>
<evidence type="ECO:0000313" key="12">
    <source>
        <dbReference type="Proteomes" id="UP000835052"/>
    </source>
</evidence>
<dbReference type="InterPro" id="IPR014885">
    <property type="entry name" value="VASP_tetra"/>
</dbReference>
<feature type="compositionally biased region" description="Polar residues" evidence="9">
    <location>
        <begin position="165"/>
        <end position="179"/>
    </location>
</feature>
<evidence type="ECO:0000256" key="1">
    <source>
        <dbReference type="ARBA" id="ARBA00004245"/>
    </source>
</evidence>
<dbReference type="GO" id="GO:0005856">
    <property type="term" value="C:cytoskeleton"/>
    <property type="evidence" value="ECO:0007669"/>
    <property type="project" value="UniProtKB-SubCell"/>
</dbReference>
<dbReference type="PANTHER" id="PTHR11202">
    <property type="entry name" value="SPROUTY-RELATED, EVH1 DOMAIN-CONTAINING PROTEIN FAMILY MEMBER"/>
    <property type="match status" value="1"/>
</dbReference>
<keyword evidence="7" id="KW-0206">Cytoskeleton</keyword>
<dbReference type="Proteomes" id="UP000835052">
    <property type="component" value="Unassembled WGS sequence"/>
</dbReference>
<dbReference type="InterPro" id="IPR011993">
    <property type="entry name" value="PH-like_dom_sf"/>
</dbReference>
<feature type="compositionally biased region" description="Low complexity" evidence="9">
    <location>
        <begin position="217"/>
        <end position="229"/>
    </location>
</feature>
<dbReference type="EMBL" id="CAJGYM010000005">
    <property type="protein sequence ID" value="CAD6186769.1"/>
    <property type="molecule type" value="Genomic_DNA"/>
</dbReference>
<dbReference type="Gene3D" id="1.20.5.1160">
    <property type="entry name" value="Vasodilator-stimulated phosphoprotein"/>
    <property type="match status" value="1"/>
</dbReference>
<evidence type="ECO:0000256" key="2">
    <source>
        <dbReference type="ARBA" id="ARBA00004510"/>
    </source>
</evidence>
<name>A0A8S1GU35_9PELO</name>
<comment type="caution">
    <text evidence="11">The sequence shown here is derived from an EMBL/GenBank/DDBJ whole genome shotgun (WGS) entry which is preliminary data.</text>
</comment>
<dbReference type="GO" id="GO:0003779">
    <property type="term" value="F:actin binding"/>
    <property type="evidence" value="ECO:0007669"/>
    <property type="project" value="UniProtKB-KW"/>
</dbReference>
<dbReference type="AlphaFoldDB" id="A0A8S1GU35"/>
<evidence type="ECO:0000256" key="3">
    <source>
        <dbReference type="ARBA" id="ARBA00009785"/>
    </source>
</evidence>
<dbReference type="InterPro" id="IPR038023">
    <property type="entry name" value="VASP_sf"/>
</dbReference>
<dbReference type="Gene3D" id="2.30.29.30">
    <property type="entry name" value="Pleckstrin-homology domain (PH domain)/Phosphotyrosine-binding domain (PTB)"/>
    <property type="match status" value="1"/>
</dbReference>
<proteinExistence type="inferred from homology"/>
<evidence type="ECO:0000256" key="6">
    <source>
        <dbReference type="ARBA" id="ARBA00023203"/>
    </source>
</evidence>
<feature type="region of interest" description="Disordered" evidence="9">
    <location>
        <begin position="165"/>
        <end position="394"/>
    </location>
</feature>
<feature type="compositionally biased region" description="Polar residues" evidence="9">
    <location>
        <begin position="340"/>
        <end position="351"/>
    </location>
</feature>
<evidence type="ECO:0000256" key="4">
    <source>
        <dbReference type="ARBA" id="ARBA00022490"/>
    </source>
</evidence>
<sequence length="441" mass="47113">MSERCVAAAYAEVMIYNEAAKKWQPPGGSDGQVNKVEIMSSLHKTAFRIVSLRERDGACILNCNIYNRLKYHPATSTFHQWRDEHRQVYGLNFSSEVDARNFLSAMGQAVDQLNHQPPTEYHSINSDNVYQDPHQHLSHIHSAPAFGEHHENENHVANVNASFRKSSQPVTSMNSVLGMSQQQRRASQASNSSGSAIASNSHAYSQEQSDSRGYWQSSAAPAAPVAAQNAPPPAPVPPSSAVPPAPPLPPLNSGAPPPPPPPPPNFAAASTAKGTSLADQLKMKSAALNKTVGPKETRSPAEQSTAAPPPAPASGNLMSELAATINKRKMTQAKADAVDSKSNTSNASTDSGCGIPPVNGGLTNGNVKKVADVKLNGSDSPKTHRKAPSGSSIFSQDEAKAANVAELLERFKADLMVEVRLEINKAKHDIIEALRSELSRR</sequence>
<evidence type="ECO:0000256" key="5">
    <source>
        <dbReference type="ARBA" id="ARBA00023036"/>
    </source>
</evidence>
<organism evidence="11 12">
    <name type="scientific">Caenorhabditis auriculariae</name>
    <dbReference type="NCBI Taxonomy" id="2777116"/>
    <lineage>
        <taxon>Eukaryota</taxon>
        <taxon>Metazoa</taxon>
        <taxon>Ecdysozoa</taxon>
        <taxon>Nematoda</taxon>
        <taxon>Chromadorea</taxon>
        <taxon>Rhabditida</taxon>
        <taxon>Rhabditina</taxon>
        <taxon>Rhabditomorpha</taxon>
        <taxon>Rhabditoidea</taxon>
        <taxon>Rhabditidae</taxon>
        <taxon>Peloderinae</taxon>
        <taxon>Caenorhabditis</taxon>
    </lineage>
</organism>
<dbReference type="GO" id="GO:0005737">
    <property type="term" value="C:cytoplasm"/>
    <property type="evidence" value="ECO:0007669"/>
    <property type="project" value="UniProtKB-ARBA"/>
</dbReference>
<evidence type="ECO:0000256" key="9">
    <source>
        <dbReference type="SAM" id="MobiDB-lite"/>
    </source>
</evidence>
<protein>
    <recommendedName>
        <fullName evidence="10">WH1 domain-containing protein</fullName>
    </recommendedName>
</protein>